<name>A0A8J8NL24_HALGN</name>
<dbReference type="Proteomes" id="UP000785679">
    <property type="component" value="Unassembled WGS sequence"/>
</dbReference>
<evidence type="ECO:0000256" key="1">
    <source>
        <dbReference type="SAM" id="SignalP"/>
    </source>
</evidence>
<protein>
    <submittedName>
        <fullName evidence="2">Uncharacterized protein</fullName>
    </submittedName>
</protein>
<sequence>MRILFTLALGLNIVGLSRADNFLELYESAPQTHFRLEDVHFTPEQETRFEEEFRIEKEQMAKDLRAQLDLIYDERMEKVQIKRLQSVALPDDFVNGFIQDPISGKQAYQFFDENLGIIRMFSLENALYFIVGAICAYLSTGLREAVLDELFSTYDAFERFTYYIEIFVKEYNANAGYKATMKNLATIYDSLKSHVRNVMQTKLTDKIMHLAKKFLGISFILALAEMVWRITTNILKITDLLNEAYDWYSVAEANEDYFNSGWYTGEAGAIVFY</sequence>
<proteinExistence type="predicted"/>
<evidence type="ECO:0000313" key="2">
    <source>
        <dbReference type="EMBL" id="TNV77221.1"/>
    </source>
</evidence>
<comment type="caution">
    <text evidence="2">The sequence shown here is derived from an EMBL/GenBank/DDBJ whole genome shotgun (WGS) entry which is preliminary data.</text>
</comment>
<reference evidence="2" key="1">
    <citation type="submission" date="2019-06" db="EMBL/GenBank/DDBJ databases">
        <authorList>
            <person name="Zheng W."/>
        </authorList>
    </citation>
    <scope>NUCLEOTIDE SEQUENCE</scope>
    <source>
        <strain evidence="2">QDHG01</strain>
    </source>
</reference>
<feature type="chain" id="PRO_5035263068" evidence="1">
    <location>
        <begin position="20"/>
        <end position="273"/>
    </location>
</feature>
<accession>A0A8J8NL24</accession>
<feature type="signal peptide" evidence="1">
    <location>
        <begin position="1"/>
        <end position="19"/>
    </location>
</feature>
<gene>
    <name evidence="2" type="ORF">FGO68_gene9895</name>
</gene>
<dbReference type="AlphaFoldDB" id="A0A8J8NL24"/>
<evidence type="ECO:0000313" key="3">
    <source>
        <dbReference type="Proteomes" id="UP000785679"/>
    </source>
</evidence>
<organism evidence="2 3">
    <name type="scientific">Halteria grandinella</name>
    <dbReference type="NCBI Taxonomy" id="5974"/>
    <lineage>
        <taxon>Eukaryota</taxon>
        <taxon>Sar</taxon>
        <taxon>Alveolata</taxon>
        <taxon>Ciliophora</taxon>
        <taxon>Intramacronucleata</taxon>
        <taxon>Spirotrichea</taxon>
        <taxon>Stichotrichia</taxon>
        <taxon>Sporadotrichida</taxon>
        <taxon>Halteriidae</taxon>
        <taxon>Halteria</taxon>
    </lineage>
</organism>
<keyword evidence="1" id="KW-0732">Signal</keyword>
<dbReference type="EMBL" id="RRYP01012281">
    <property type="protein sequence ID" value="TNV77221.1"/>
    <property type="molecule type" value="Genomic_DNA"/>
</dbReference>
<keyword evidence="3" id="KW-1185">Reference proteome</keyword>